<keyword evidence="20" id="KW-0175">Coiled coil</keyword>
<evidence type="ECO:0000256" key="5">
    <source>
        <dbReference type="ARBA" id="ARBA00012232"/>
    </source>
</evidence>
<evidence type="ECO:0000256" key="14">
    <source>
        <dbReference type="ARBA" id="ARBA00022842"/>
    </source>
</evidence>
<dbReference type="PRINTS" id="PR01736">
    <property type="entry name" value="PHPHTRNFRASE"/>
</dbReference>
<evidence type="ECO:0000259" key="23">
    <source>
        <dbReference type="Pfam" id="PF05524"/>
    </source>
</evidence>
<protein>
    <recommendedName>
        <fullName evidence="6 16">Phosphoenolpyruvate-protein phosphotransferase</fullName>
        <ecNumber evidence="5 16">2.7.3.9</ecNumber>
    </recommendedName>
    <alternativeName>
        <fullName evidence="15 16">Phosphotransferase system, enzyme I</fullName>
    </alternativeName>
</protein>
<dbReference type="InterPro" id="IPR015813">
    <property type="entry name" value="Pyrv/PenolPyrv_kinase-like_dom"/>
</dbReference>
<dbReference type="InterPro" id="IPR008279">
    <property type="entry name" value="PEP-util_enz_mobile_dom"/>
</dbReference>
<dbReference type="InterPro" id="IPR050499">
    <property type="entry name" value="PEP-utilizing_PTS_enzyme"/>
</dbReference>
<feature type="binding site" evidence="19">
    <location>
        <position position="440"/>
    </location>
    <ligand>
        <name>Mg(2+)</name>
        <dbReference type="ChEBI" id="CHEBI:18420"/>
    </ligand>
</feature>
<evidence type="ECO:0000259" key="22">
    <source>
        <dbReference type="Pfam" id="PF02896"/>
    </source>
</evidence>
<dbReference type="GO" id="GO:0008965">
    <property type="term" value="F:phosphoenolpyruvate-protein phosphotransferase activity"/>
    <property type="evidence" value="ECO:0007669"/>
    <property type="project" value="UniProtKB-EC"/>
</dbReference>
<feature type="coiled-coil region" evidence="20">
    <location>
        <begin position="41"/>
        <end position="72"/>
    </location>
</feature>
<keyword evidence="8 16" id="KW-0963">Cytoplasm</keyword>
<feature type="active site" description="Proton donor" evidence="17">
    <location>
        <position position="511"/>
    </location>
</feature>
<dbReference type="EMBL" id="DSXI01000649">
    <property type="protein sequence ID" value="HGS06207.1"/>
    <property type="molecule type" value="Genomic_DNA"/>
</dbReference>
<comment type="cofactor">
    <cofactor evidence="2 16 19">
        <name>Mg(2+)</name>
        <dbReference type="ChEBI" id="CHEBI:18420"/>
    </cofactor>
</comment>
<sequence>MHTSNRILQGIPASPGIVIGRARVLSDRGNIQEHFRLLYSEEEQTQEVARFLAAVDQAQEDLTRLKEDMEEEFPEHSHLFELHRLLLKDQMLFDEPLRLIRENRYNAEWALFRSFEKVKDLFRRIEDPYIKGRMADVESVYRRLMGNLAGQVPLFPASAPSSDPLIIVARDLSPAEATQMASSPVVGFVTERGTRTSHTAILAQAMEVPAVVGLDRATKEINPGDEIILDGLLGRLILNPDAETLEKFRRRRREFDLFKAEVARFSSFPAKTQDNHPTRVLANIELPEEVQLALKSGADGVGLYRTEFLYLRLRHLPSEEELFQDYRLVVEAMAPREVTIRTLDIGGDKFLSHLQYPKEMNPALGLRAIRFCLKEQGIFRSQLKAILRASAWGRVRVMFPLISSVQEIREARRLLGEVQEELRRQGQPFDDNMPVGAMIEVPAAVTLAGILAWEADFFSIGTNDLIQYALAIDRGNKQVADLYQPLHPAVLRMIQQVVEAGAKAGIPVAVCGEMAGDPLHLPILLGLGVGELSMNHMAIPMVKKIIRMFTLEEARRMAREVMDMVTVEEINRYAAQEMRRRFPEVFRFGSALAGTAQP</sequence>
<keyword evidence="24" id="KW-0670">Pyruvate</keyword>
<dbReference type="InterPro" id="IPR008731">
    <property type="entry name" value="PTS_EIN"/>
</dbReference>
<keyword evidence="9 16" id="KW-0762">Sugar transport</keyword>
<dbReference type="InterPro" id="IPR036618">
    <property type="entry name" value="PtsI_HPr-bd_sf"/>
</dbReference>
<evidence type="ECO:0000256" key="18">
    <source>
        <dbReference type="PIRSR" id="PIRSR000732-2"/>
    </source>
</evidence>
<feature type="active site" description="Tele-phosphohistidine intermediate" evidence="17">
    <location>
        <position position="198"/>
    </location>
</feature>
<evidence type="ECO:0000256" key="16">
    <source>
        <dbReference type="PIRNR" id="PIRNR000732"/>
    </source>
</evidence>
<feature type="binding site" evidence="18">
    <location>
        <position position="474"/>
    </location>
    <ligand>
        <name>phosphoenolpyruvate</name>
        <dbReference type="ChEBI" id="CHEBI:58702"/>
    </ligand>
</feature>
<gene>
    <name evidence="24" type="primary">ptsP</name>
    <name evidence="24" type="ORF">ENT08_10845</name>
</gene>
<evidence type="ECO:0000256" key="17">
    <source>
        <dbReference type="PIRSR" id="PIRSR000732-1"/>
    </source>
</evidence>
<evidence type="ECO:0000256" key="12">
    <source>
        <dbReference type="ARBA" id="ARBA00022723"/>
    </source>
</evidence>
<dbReference type="InterPro" id="IPR000121">
    <property type="entry name" value="PEP_util_C"/>
</dbReference>
<comment type="subcellular location">
    <subcellularLocation>
        <location evidence="3 16">Cytoplasm</location>
    </subcellularLocation>
</comment>
<evidence type="ECO:0000256" key="15">
    <source>
        <dbReference type="ARBA" id="ARBA00033235"/>
    </source>
</evidence>
<reference evidence="24" key="1">
    <citation type="journal article" date="2020" name="mSystems">
        <title>Genome- and Community-Level Interaction Insights into Carbon Utilization and Element Cycling Functions of Hydrothermarchaeota in Hydrothermal Sediment.</title>
        <authorList>
            <person name="Zhou Z."/>
            <person name="Liu Y."/>
            <person name="Xu W."/>
            <person name="Pan J."/>
            <person name="Luo Z.H."/>
            <person name="Li M."/>
        </authorList>
    </citation>
    <scope>NUCLEOTIDE SEQUENCE [LARGE SCALE GENOMIC DNA]</scope>
    <source>
        <strain evidence="24">SpSt-548</strain>
    </source>
</reference>
<dbReference type="SUPFAM" id="SSF51621">
    <property type="entry name" value="Phosphoenolpyruvate/pyruvate domain"/>
    <property type="match status" value="1"/>
</dbReference>
<evidence type="ECO:0000256" key="20">
    <source>
        <dbReference type="SAM" id="Coils"/>
    </source>
</evidence>
<dbReference type="Pfam" id="PF05524">
    <property type="entry name" value="PEP-utilisers_N"/>
    <property type="match status" value="1"/>
</dbReference>
<evidence type="ECO:0000256" key="1">
    <source>
        <dbReference type="ARBA" id="ARBA00000683"/>
    </source>
</evidence>
<dbReference type="Pfam" id="PF02896">
    <property type="entry name" value="PEP-utilizers_C"/>
    <property type="match status" value="1"/>
</dbReference>
<evidence type="ECO:0000256" key="13">
    <source>
        <dbReference type="ARBA" id="ARBA00022777"/>
    </source>
</evidence>
<dbReference type="InterPro" id="IPR024692">
    <property type="entry name" value="PTS_EI"/>
</dbReference>
<dbReference type="Pfam" id="PF00391">
    <property type="entry name" value="PEP-utilizers"/>
    <property type="match status" value="1"/>
</dbReference>
<dbReference type="Gene3D" id="3.20.20.60">
    <property type="entry name" value="Phosphoenolpyruvate-binding domains"/>
    <property type="match status" value="1"/>
</dbReference>
<dbReference type="InterPro" id="IPR040442">
    <property type="entry name" value="Pyrv_kinase-like_dom_sf"/>
</dbReference>
<comment type="caution">
    <text evidence="24">The sequence shown here is derived from an EMBL/GenBank/DDBJ whole genome shotgun (WGS) entry which is preliminary data.</text>
</comment>
<proteinExistence type="inferred from homology"/>
<dbReference type="GO" id="GO:0005737">
    <property type="term" value="C:cytoplasm"/>
    <property type="evidence" value="ECO:0007669"/>
    <property type="project" value="UniProtKB-SubCell"/>
</dbReference>
<feature type="domain" description="PEP-utilising enzyme mobile" evidence="21">
    <location>
        <begin position="164"/>
        <end position="232"/>
    </location>
</feature>
<evidence type="ECO:0000256" key="6">
    <source>
        <dbReference type="ARBA" id="ARBA00016544"/>
    </source>
</evidence>
<feature type="binding site" evidence="18">
    <location>
        <position position="305"/>
    </location>
    <ligand>
        <name>phosphoenolpyruvate</name>
        <dbReference type="ChEBI" id="CHEBI:58702"/>
    </ligand>
</feature>
<comment type="catalytic activity">
    <reaction evidence="1 16">
        <text>L-histidyl-[protein] + phosphoenolpyruvate = N(pros)-phospho-L-histidyl-[protein] + pyruvate</text>
        <dbReference type="Rhea" id="RHEA:23880"/>
        <dbReference type="Rhea" id="RHEA-COMP:9745"/>
        <dbReference type="Rhea" id="RHEA-COMP:9746"/>
        <dbReference type="ChEBI" id="CHEBI:15361"/>
        <dbReference type="ChEBI" id="CHEBI:29979"/>
        <dbReference type="ChEBI" id="CHEBI:58702"/>
        <dbReference type="ChEBI" id="CHEBI:64837"/>
        <dbReference type="EC" id="2.7.3.9"/>
    </reaction>
</comment>
<dbReference type="PANTHER" id="PTHR46244">
    <property type="entry name" value="PHOSPHOENOLPYRUVATE-PROTEIN PHOSPHOTRANSFERASE"/>
    <property type="match status" value="1"/>
</dbReference>
<evidence type="ECO:0000259" key="21">
    <source>
        <dbReference type="Pfam" id="PF00391"/>
    </source>
</evidence>
<keyword evidence="12 16" id="KW-0479">Metal-binding</keyword>
<feature type="binding site" evidence="18">
    <location>
        <position position="341"/>
    </location>
    <ligand>
        <name>phosphoenolpyruvate</name>
        <dbReference type="ChEBI" id="CHEBI:58702"/>
    </ligand>
</feature>
<evidence type="ECO:0000313" key="24">
    <source>
        <dbReference type="EMBL" id="HGS06207.1"/>
    </source>
</evidence>
<feature type="binding site" evidence="18">
    <location>
        <begin position="463"/>
        <end position="464"/>
    </location>
    <ligand>
        <name>phosphoenolpyruvate</name>
        <dbReference type="ChEBI" id="CHEBI:58702"/>
    </ligand>
</feature>
<evidence type="ECO:0000256" key="2">
    <source>
        <dbReference type="ARBA" id="ARBA00001946"/>
    </source>
</evidence>
<evidence type="ECO:0000256" key="8">
    <source>
        <dbReference type="ARBA" id="ARBA00022490"/>
    </source>
</evidence>
<dbReference type="GO" id="GO:0016301">
    <property type="term" value="F:kinase activity"/>
    <property type="evidence" value="ECO:0007669"/>
    <property type="project" value="UniProtKB-KW"/>
</dbReference>
<dbReference type="EC" id="2.7.3.9" evidence="5 16"/>
<evidence type="ECO:0000256" key="7">
    <source>
        <dbReference type="ARBA" id="ARBA00022448"/>
    </source>
</evidence>
<evidence type="ECO:0000256" key="10">
    <source>
        <dbReference type="ARBA" id="ARBA00022679"/>
    </source>
</evidence>
<dbReference type="PANTHER" id="PTHR46244:SF6">
    <property type="entry name" value="PHOSPHOENOLPYRUVATE-PROTEIN PHOSPHOTRANSFERASE"/>
    <property type="match status" value="1"/>
</dbReference>
<keyword evidence="10 16" id="KW-0808">Transferase</keyword>
<dbReference type="SUPFAM" id="SSF52009">
    <property type="entry name" value="Phosphohistidine domain"/>
    <property type="match status" value="1"/>
</dbReference>
<feature type="domain" description="PEP-utilising enzyme C-terminal" evidence="22">
    <location>
        <begin position="259"/>
        <end position="548"/>
    </location>
</feature>
<keyword evidence="13 16" id="KW-0418">Kinase</keyword>
<dbReference type="Gene3D" id="1.10.274.10">
    <property type="entry name" value="PtsI, HPr-binding domain"/>
    <property type="match status" value="1"/>
</dbReference>
<keyword evidence="11 16" id="KW-0598">Phosphotransferase system</keyword>
<evidence type="ECO:0000256" key="9">
    <source>
        <dbReference type="ARBA" id="ARBA00022597"/>
    </source>
</evidence>
<feature type="binding site" evidence="19">
    <location>
        <position position="464"/>
    </location>
    <ligand>
        <name>Mg(2+)</name>
        <dbReference type="ChEBI" id="CHEBI:18420"/>
    </ligand>
</feature>
<evidence type="ECO:0000256" key="19">
    <source>
        <dbReference type="PIRSR" id="PIRSR000732-3"/>
    </source>
</evidence>
<evidence type="ECO:0000256" key="11">
    <source>
        <dbReference type="ARBA" id="ARBA00022683"/>
    </source>
</evidence>
<dbReference type="Gene3D" id="3.50.30.10">
    <property type="entry name" value="Phosphohistidine domain"/>
    <property type="match status" value="1"/>
</dbReference>
<name>A0A7V4GA54_9BACT</name>
<keyword evidence="7 16" id="KW-0813">Transport</keyword>
<dbReference type="InterPro" id="IPR023151">
    <property type="entry name" value="PEP_util_CS"/>
</dbReference>
<evidence type="ECO:0000256" key="4">
    <source>
        <dbReference type="ARBA" id="ARBA00007837"/>
    </source>
</evidence>
<dbReference type="AlphaFoldDB" id="A0A7V4GA54"/>
<organism evidence="24">
    <name type="scientific">Desulfobacca acetoxidans</name>
    <dbReference type="NCBI Taxonomy" id="60893"/>
    <lineage>
        <taxon>Bacteria</taxon>
        <taxon>Pseudomonadati</taxon>
        <taxon>Thermodesulfobacteriota</taxon>
        <taxon>Desulfobaccia</taxon>
        <taxon>Desulfobaccales</taxon>
        <taxon>Desulfobaccaceae</taxon>
        <taxon>Desulfobacca</taxon>
    </lineage>
</organism>
<dbReference type="NCBIfam" id="TIGR01417">
    <property type="entry name" value="PTS_I_fam"/>
    <property type="match status" value="1"/>
</dbReference>
<dbReference type="GO" id="GO:0046872">
    <property type="term" value="F:metal ion binding"/>
    <property type="evidence" value="ECO:0007669"/>
    <property type="project" value="UniProtKB-KW"/>
</dbReference>
<comment type="similarity">
    <text evidence="4 16">Belongs to the PEP-utilizing enzyme family.</text>
</comment>
<dbReference type="SUPFAM" id="SSF47831">
    <property type="entry name" value="Enzyme I of the PEP:sugar phosphotransferase system HPr-binding (sub)domain"/>
    <property type="match status" value="1"/>
</dbReference>
<dbReference type="PIRSF" id="PIRSF000732">
    <property type="entry name" value="PTS_enzyme_I"/>
    <property type="match status" value="1"/>
</dbReference>
<dbReference type="InterPro" id="IPR036637">
    <property type="entry name" value="Phosphohistidine_dom_sf"/>
</dbReference>
<keyword evidence="14 16" id="KW-0460">Magnesium</keyword>
<evidence type="ECO:0000256" key="3">
    <source>
        <dbReference type="ARBA" id="ARBA00004496"/>
    </source>
</evidence>
<dbReference type="InterPro" id="IPR006318">
    <property type="entry name" value="PTS_EI-like"/>
</dbReference>
<accession>A0A7V4GA54</accession>
<comment type="function">
    <text evidence="16">General (non sugar-specific) component of the phosphoenolpyruvate-dependent sugar phosphotransferase system (sugar PTS). This major carbohydrate active-transport system catalyzes the phosphorylation of incoming sugar substrates concomitantly with their translocation across the cell membrane. Enzyme I transfers the phosphoryl group from phosphoenolpyruvate (PEP) to the phosphoryl carrier protein (HPr).</text>
</comment>
<feature type="domain" description="Phosphotransferase system enzyme I N-terminal" evidence="23">
    <location>
        <begin position="9"/>
        <end position="133"/>
    </location>
</feature>
<dbReference type="GO" id="GO:0009401">
    <property type="term" value="P:phosphoenolpyruvate-dependent sugar phosphotransferase system"/>
    <property type="evidence" value="ECO:0007669"/>
    <property type="project" value="UniProtKB-KW"/>
</dbReference>
<dbReference type="PROSITE" id="PS00742">
    <property type="entry name" value="PEP_ENZYMES_2"/>
    <property type="match status" value="1"/>
</dbReference>